<dbReference type="WBParaSite" id="sdigi.contig73.g3641.t1">
    <property type="protein sequence ID" value="sdigi.contig73.g3641.t1"/>
    <property type="gene ID" value="sdigi.contig73.g3641"/>
</dbReference>
<proteinExistence type="predicted"/>
<evidence type="ECO:0000256" key="1">
    <source>
        <dbReference type="SAM" id="MobiDB-lite"/>
    </source>
</evidence>
<evidence type="ECO:0000313" key="2">
    <source>
        <dbReference type="Proteomes" id="UP000887581"/>
    </source>
</evidence>
<feature type="compositionally biased region" description="Polar residues" evidence="1">
    <location>
        <begin position="1"/>
        <end position="15"/>
    </location>
</feature>
<reference evidence="3" key="1">
    <citation type="submission" date="2022-11" db="UniProtKB">
        <authorList>
            <consortium name="WormBaseParasite"/>
        </authorList>
    </citation>
    <scope>IDENTIFICATION</scope>
</reference>
<evidence type="ECO:0000313" key="3">
    <source>
        <dbReference type="WBParaSite" id="sdigi.contig73.g3641.t1"/>
    </source>
</evidence>
<feature type="compositionally biased region" description="Low complexity" evidence="1">
    <location>
        <begin position="60"/>
        <end position="79"/>
    </location>
</feature>
<organism evidence="2 3">
    <name type="scientific">Setaria digitata</name>
    <dbReference type="NCBI Taxonomy" id="48799"/>
    <lineage>
        <taxon>Eukaryota</taxon>
        <taxon>Metazoa</taxon>
        <taxon>Ecdysozoa</taxon>
        <taxon>Nematoda</taxon>
        <taxon>Chromadorea</taxon>
        <taxon>Rhabditida</taxon>
        <taxon>Spirurina</taxon>
        <taxon>Spiruromorpha</taxon>
        <taxon>Filarioidea</taxon>
        <taxon>Setariidae</taxon>
        <taxon>Setaria</taxon>
    </lineage>
</organism>
<feature type="region of interest" description="Disordered" evidence="1">
    <location>
        <begin position="1"/>
        <end position="80"/>
    </location>
</feature>
<feature type="compositionally biased region" description="Polar residues" evidence="1">
    <location>
        <begin position="127"/>
        <end position="145"/>
    </location>
</feature>
<protein>
    <submittedName>
        <fullName evidence="3">Uncharacterized protein</fullName>
    </submittedName>
</protein>
<dbReference type="Proteomes" id="UP000887581">
    <property type="component" value="Unplaced"/>
</dbReference>
<accession>A0A915Q1B2</accession>
<dbReference type="AlphaFoldDB" id="A0A915Q1B2"/>
<keyword evidence="2" id="KW-1185">Reference proteome</keyword>
<name>A0A915Q1B2_9BILA</name>
<feature type="region of interest" description="Disordered" evidence="1">
    <location>
        <begin position="123"/>
        <end position="152"/>
    </location>
</feature>
<sequence>MAMTPKVSTGNSSVAPETAGPHRIRQKQLLEREQQHLRPLPPYNYSRYYEHESIHQQNASPSKQQSTPSPSVTLSSPKLSFRESLRESFRDLYVPKIWSNLRKSASEISLVLEAMRSGPALQAHEAPTSSGAKVATISDNSTKSTRGLAVQKRKRRNAIVAWQNYSPHHLNKQLRYGN</sequence>